<comment type="caution">
    <text evidence="1">The sequence shown here is derived from an EMBL/GenBank/DDBJ whole genome shotgun (WGS) entry which is preliminary data.</text>
</comment>
<dbReference type="EMBL" id="PGGM01000016">
    <property type="protein sequence ID" value="PSH59201.1"/>
    <property type="molecule type" value="Genomic_DNA"/>
</dbReference>
<name>A0A2P7AYB0_9HYPH</name>
<reference evidence="2" key="1">
    <citation type="submission" date="2017-11" db="EMBL/GenBank/DDBJ databases">
        <authorList>
            <person name="Kuznetsova I."/>
            <person name="Sazanova A."/>
            <person name="Chirak E."/>
            <person name="Safronova V."/>
            <person name="Willems A."/>
        </authorList>
    </citation>
    <scope>NUCLEOTIDE SEQUENCE [LARGE SCALE GENOMIC DNA]</scope>
    <source>
        <strain evidence="2">CCBAU 03422</strain>
    </source>
</reference>
<accession>A0A2P7AYB0</accession>
<keyword evidence="2" id="KW-1185">Reference proteome</keyword>
<dbReference type="RefSeq" id="WP_106667029.1">
    <property type="nucleotide sequence ID" value="NZ_PGGM01000016.1"/>
</dbReference>
<sequence>MTVRLRPHHLLCMLTYVGKGYNPAFTDNYDKVIARLVTGEDILIQEGPDEICQPLLAAKEAHCFRDSVLERDAKAAQDIGQLLGRPLQAGDVIALQGVILDQFRKAFRSGLTRSGCTGCEWFDLCSAVSQMGYSGTRLKLS</sequence>
<dbReference type="OrthoDB" id="6195504at2"/>
<dbReference type="Pfam" id="PF06935">
    <property type="entry name" value="DUF1284"/>
    <property type="match status" value="1"/>
</dbReference>
<gene>
    <name evidence="1" type="ORF">CU103_26555</name>
</gene>
<protein>
    <submittedName>
        <fullName evidence="1">DUF1284 domain-containing protein</fullName>
    </submittedName>
</protein>
<proteinExistence type="predicted"/>
<dbReference type="InterPro" id="IPR009702">
    <property type="entry name" value="DUF1284"/>
</dbReference>
<evidence type="ECO:0000313" key="2">
    <source>
        <dbReference type="Proteomes" id="UP000241764"/>
    </source>
</evidence>
<organism evidence="1 2">
    <name type="scientific">Phyllobacterium sophorae</name>
    <dbReference type="NCBI Taxonomy" id="1520277"/>
    <lineage>
        <taxon>Bacteria</taxon>
        <taxon>Pseudomonadati</taxon>
        <taxon>Pseudomonadota</taxon>
        <taxon>Alphaproteobacteria</taxon>
        <taxon>Hyphomicrobiales</taxon>
        <taxon>Phyllobacteriaceae</taxon>
        <taxon>Phyllobacterium</taxon>
    </lineage>
</organism>
<dbReference type="Proteomes" id="UP000241764">
    <property type="component" value="Unassembled WGS sequence"/>
</dbReference>
<dbReference type="AlphaFoldDB" id="A0A2P7AYB0"/>
<evidence type="ECO:0000313" key="1">
    <source>
        <dbReference type="EMBL" id="PSH59201.1"/>
    </source>
</evidence>